<dbReference type="Proteomes" id="UP001260773">
    <property type="component" value="Unassembled WGS sequence"/>
</dbReference>
<protein>
    <submittedName>
        <fullName evidence="2">Topoisomerase C-terminal repeat-containing protein</fullName>
    </submittedName>
</protein>
<dbReference type="EMBL" id="JARPWY010000142">
    <property type="protein sequence ID" value="MDT2517028.1"/>
    <property type="molecule type" value="Genomic_DNA"/>
</dbReference>
<evidence type="ECO:0000313" key="1">
    <source>
        <dbReference type="EMBL" id="MDT2405131.1"/>
    </source>
</evidence>
<proteinExistence type="predicted"/>
<dbReference type="InterPro" id="IPR025589">
    <property type="entry name" value="Toprim_C_rpt"/>
</dbReference>
<sequence>RAIGAITPQHSQHLIIFVKKSVAIPESYLLKIGERKGTQTTFLANIQKFVSHLLEVVPGQIQSTDFGSTLQEVKAASEKQAASRHLGICPKCQEQEVILYQKVAACTSEVCDFKLWTTIAKKKLTATQLKEIIQNSRTSQPVKGLKGQKGSFEATIVLKEDFTTGFEFSEKKKTNFKKRTRRTTK</sequence>
<feature type="non-terminal residue" evidence="2">
    <location>
        <position position="1"/>
    </location>
</feature>
<reference evidence="2 3" key="1">
    <citation type="submission" date="2023-03" db="EMBL/GenBank/DDBJ databases">
        <authorList>
            <person name="Shen W."/>
            <person name="Cai J."/>
        </authorList>
    </citation>
    <scope>NUCLEOTIDE SEQUENCE [LARGE SCALE GENOMIC DNA]</scope>
    <source>
        <strain evidence="1">P33-2</strain>
        <strain evidence="2 3">Y2</strain>
    </source>
</reference>
<dbReference type="AlphaFoldDB" id="A0AAJ2IQC7"/>
<accession>A0AAJ2IQC7</accession>
<name>A0AAJ2IQC7_ENTAV</name>
<dbReference type="Pfam" id="PF13342">
    <property type="entry name" value="Toprim_Crpt"/>
    <property type="match status" value="1"/>
</dbReference>
<evidence type="ECO:0000313" key="2">
    <source>
        <dbReference type="EMBL" id="MDT2517028.1"/>
    </source>
</evidence>
<comment type="caution">
    <text evidence="2">The sequence shown here is derived from an EMBL/GenBank/DDBJ whole genome shotgun (WGS) entry which is preliminary data.</text>
</comment>
<dbReference type="Proteomes" id="UP001264335">
    <property type="component" value="Unassembled WGS sequence"/>
</dbReference>
<dbReference type="RefSeq" id="WP_230318456.1">
    <property type="nucleotide sequence ID" value="NZ_JADPDV010000290.1"/>
</dbReference>
<dbReference type="EMBL" id="JARPWH010000187">
    <property type="protein sequence ID" value="MDT2405131.1"/>
    <property type="molecule type" value="Genomic_DNA"/>
</dbReference>
<evidence type="ECO:0000313" key="3">
    <source>
        <dbReference type="Proteomes" id="UP001264335"/>
    </source>
</evidence>
<gene>
    <name evidence="1" type="ORF">P7D43_22470</name>
    <name evidence="2" type="ORF">P7D79_22660</name>
</gene>
<organism evidence="2 3">
    <name type="scientific">Enterococcus avium</name>
    <name type="common">Streptococcus avium</name>
    <dbReference type="NCBI Taxonomy" id="33945"/>
    <lineage>
        <taxon>Bacteria</taxon>
        <taxon>Bacillati</taxon>
        <taxon>Bacillota</taxon>
        <taxon>Bacilli</taxon>
        <taxon>Lactobacillales</taxon>
        <taxon>Enterococcaceae</taxon>
        <taxon>Enterococcus</taxon>
    </lineage>
</organism>